<dbReference type="EMBL" id="JBHSLU010000082">
    <property type="protein sequence ID" value="MFC5508158.1"/>
    <property type="molecule type" value="Genomic_DNA"/>
</dbReference>
<keyword evidence="4" id="KW-1185">Reference proteome</keyword>
<evidence type="ECO:0000313" key="3">
    <source>
        <dbReference type="EMBL" id="MFC5508158.1"/>
    </source>
</evidence>
<organism evidence="3 4">
    <name type="scientific">Bosea massiliensis</name>
    <dbReference type="NCBI Taxonomy" id="151419"/>
    <lineage>
        <taxon>Bacteria</taxon>
        <taxon>Pseudomonadati</taxon>
        <taxon>Pseudomonadota</taxon>
        <taxon>Alphaproteobacteria</taxon>
        <taxon>Hyphomicrobiales</taxon>
        <taxon>Boseaceae</taxon>
        <taxon>Bosea</taxon>
    </lineage>
</organism>
<gene>
    <name evidence="3" type="ORF">ACFPN9_23230</name>
</gene>
<feature type="coiled-coil region" evidence="1">
    <location>
        <begin position="69"/>
        <end position="117"/>
    </location>
</feature>
<evidence type="ECO:0000256" key="1">
    <source>
        <dbReference type="SAM" id="Coils"/>
    </source>
</evidence>
<name>A0ABW0P723_9HYPH</name>
<comment type="caution">
    <text evidence="3">The sequence shown here is derived from an EMBL/GenBank/DDBJ whole genome shotgun (WGS) entry which is preliminary data.</text>
</comment>
<protein>
    <submittedName>
        <fullName evidence="3">Uncharacterized protein</fullName>
    </submittedName>
</protein>
<evidence type="ECO:0000313" key="4">
    <source>
        <dbReference type="Proteomes" id="UP001596060"/>
    </source>
</evidence>
<dbReference type="Proteomes" id="UP001596060">
    <property type="component" value="Unassembled WGS sequence"/>
</dbReference>
<sequence length="253" mass="27134">MTALPLADSQDWLGTPARVAAAGGVADDEAASARRLVAAQQSFLELRLEAALGRLAAMETLIEAERLHLRQARAALAATERALEQQRDATAQSDRQRQAAAAEIGRLKEALHEASIEKARQASRIAALDAALADRLAEIARLDGAGATAESELRAARAQHAWATDALQRECLRLEDTLQGERRDKLLLQRALDLARANRRALQDQLLAASSLPCTIPLPPVRADFSAPFTLGEDGPMPPALPALTEQSHAACR</sequence>
<proteinExistence type="predicted"/>
<keyword evidence="1" id="KW-0175">Coiled coil</keyword>
<accession>A0ABW0P723</accession>
<feature type="region of interest" description="Disordered" evidence="2">
    <location>
        <begin position="233"/>
        <end position="253"/>
    </location>
</feature>
<evidence type="ECO:0000256" key="2">
    <source>
        <dbReference type="SAM" id="MobiDB-lite"/>
    </source>
</evidence>
<dbReference type="RefSeq" id="WP_066717978.1">
    <property type="nucleotide sequence ID" value="NZ_JBHSLU010000082.1"/>
</dbReference>
<reference evidence="4" key="1">
    <citation type="journal article" date="2019" name="Int. J. Syst. Evol. Microbiol.">
        <title>The Global Catalogue of Microorganisms (GCM) 10K type strain sequencing project: providing services to taxonomists for standard genome sequencing and annotation.</title>
        <authorList>
            <consortium name="The Broad Institute Genomics Platform"/>
            <consortium name="The Broad Institute Genome Sequencing Center for Infectious Disease"/>
            <person name="Wu L."/>
            <person name="Ma J."/>
        </authorList>
    </citation>
    <scope>NUCLEOTIDE SEQUENCE [LARGE SCALE GENOMIC DNA]</scope>
    <source>
        <strain evidence="4">CCUG 43117</strain>
    </source>
</reference>
<feature type="coiled-coil region" evidence="1">
    <location>
        <begin position="164"/>
        <end position="205"/>
    </location>
</feature>